<proteinExistence type="predicted"/>
<accession>A0A7C8ISI9</accession>
<name>A0A7C8ISI9_9PEZI</name>
<dbReference type="AlphaFoldDB" id="A0A7C8ISI9"/>
<feature type="domain" description="Heterokaryon incompatibility" evidence="1">
    <location>
        <begin position="128"/>
        <end position="278"/>
    </location>
</feature>
<reference evidence="2 3" key="1">
    <citation type="submission" date="2019-12" db="EMBL/GenBank/DDBJ databases">
        <title>Draft genome sequence of the ascomycete Xylaria multiplex DSM 110363.</title>
        <authorList>
            <person name="Buettner E."/>
            <person name="Kellner H."/>
        </authorList>
    </citation>
    <scope>NUCLEOTIDE SEQUENCE [LARGE SCALE GENOMIC DNA]</scope>
    <source>
        <strain evidence="2 3">DSM 110363</strain>
    </source>
</reference>
<dbReference type="OrthoDB" id="5428863at2759"/>
<protein>
    <recommendedName>
        <fullName evidence="1">Heterokaryon incompatibility domain-containing protein</fullName>
    </recommendedName>
</protein>
<dbReference type="PANTHER" id="PTHR33112">
    <property type="entry name" value="DOMAIN PROTEIN, PUTATIVE-RELATED"/>
    <property type="match status" value="1"/>
</dbReference>
<organism evidence="2 3">
    <name type="scientific">Xylaria multiplex</name>
    <dbReference type="NCBI Taxonomy" id="323545"/>
    <lineage>
        <taxon>Eukaryota</taxon>
        <taxon>Fungi</taxon>
        <taxon>Dikarya</taxon>
        <taxon>Ascomycota</taxon>
        <taxon>Pezizomycotina</taxon>
        <taxon>Sordariomycetes</taxon>
        <taxon>Xylariomycetidae</taxon>
        <taxon>Xylariales</taxon>
        <taxon>Xylariaceae</taxon>
        <taxon>Xylaria</taxon>
    </lineage>
</organism>
<evidence type="ECO:0000313" key="2">
    <source>
        <dbReference type="EMBL" id="KAF2962899.1"/>
    </source>
</evidence>
<dbReference type="Pfam" id="PF06985">
    <property type="entry name" value="HET"/>
    <property type="match status" value="1"/>
</dbReference>
<gene>
    <name evidence="2" type="ORF">GQX73_g10681</name>
</gene>
<dbReference type="InterPro" id="IPR010730">
    <property type="entry name" value="HET"/>
</dbReference>
<evidence type="ECO:0000259" key="1">
    <source>
        <dbReference type="Pfam" id="PF06985"/>
    </source>
</evidence>
<evidence type="ECO:0000313" key="3">
    <source>
        <dbReference type="Proteomes" id="UP000481858"/>
    </source>
</evidence>
<dbReference type="PANTHER" id="PTHR33112:SF1">
    <property type="entry name" value="HETEROKARYON INCOMPATIBILITY DOMAIN-CONTAINING PROTEIN"/>
    <property type="match status" value="1"/>
</dbReference>
<sequence length="667" mass="76227">MVAEDYDFSAHFMLQNPILWIAFGSLPSESTDASKRRQKIRQLGILRLFSTDENVPAGSTTWLAGTPRLFNPQQCDPLIICDWLQHCCHFHGNRCSTPAAWLLNSGIHYNFIDVELECVVTPLKDVQFVALSYVWGTVETLQALESNIDDLKRPGSLSISSSQIVPQTIRDAMRLCTLTRQRYLWVDRICIVQDDYKIKQQHLRAMAEIYAKAEFTIVAADGIDANHGLSGISRGVEERQKHLIPFPSKPLIRGTTWTIGDSFLSETVWSNRAWTFQEHVFSRRIIYINKFVNWVCNSARWTEALSFPLEGWQSKPTERDDNISPSAKLFVIDWPSLTYYAEMVEKYNVRQLTYDSDALNAFEGLLTQMCRGFPAGFFGGIPEFYFTICLLWQPKTGLRPRFNRPGTSFLPTWSWLGWSGDLDLQMWTHNTDAELPPTPYEVAISPIVEWYKASDRRRDSRIDDTCFIVRKHFLDTAAPPPNGWQKHGGEIDSGYKPYYTYHAHDHIGSTRKFRYPVPPFQRNRDIHTVDSSARYLYSSVQKAFFIFGAPDEDVSQQPDRNTDNSYNTFELPLYTTSSVWAGFIRVTVCENEALPIAQACEVVRIARGSFPLNGGKYSDVGLREAKPTTSSSCRVSSNYPFKGRALGVIWERIWEQAAPEEVDIKLG</sequence>
<comment type="caution">
    <text evidence="2">The sequence shown here is derived from an EMBL/GenBank/DDBJ whole genome shotgun (WGS) entry which is preliminary data.</text>
</comment>
<dbReference type="InParanoid" id="A0A7C8ISI9"/>
<keyword evidence="3" id="KW-1185">Reference proteome</keyword>
<dbReference type="EMBL" id="WUBL01000258">
    <property type="protein sequence ID" value="KAF2962899.1"/>
    <property type="molecule type" value="Genomic_DNA"/>
</dbReference>
<dbReference type="Proteomes" id="UP000481858">
    <property type="component" value="Unassembled WGS sequence"/>
</dbReference>